<comment type="caution">
    <text evidence="2">The sequence shown here is derived from an EMBL/GenBank/DDBJ whole genome shotgun (WGS) entry which is preliminary data.</text>
</comment>
<sequence length="336" mass="38018">MGGELGSVRQYQYWSERLVNEVAESNSIDLSHRPASWSFTFRGLQRTSPKARETLFRNEVAERIARAIGQRAVDDPVTPGPEYLKGVADLDMFRFVGGHSTEHAAGMCTRIFPSEGSWIDVCLFGSLHNFLDRIRAAEAPHGRSDWWSSSAPWIYELLESRGRVNTWLDDPDDYESIAMEILKVCIDQGMKRDGFHYGAPETRSFTLGHSRRAEFFASVFLDVTLTPERWEDDDGRRPYGAHRIMVGFPLWVRTNGPESMIVYTPEMRQEAEIRRQRDIERSYEHDRRLTAKRALEQCAPHRAEAEASAALGRSPSTPPPVVESGGGAGDSSQRPD</sequence>
<feature type="region of interest" description="Disordered" evidence="1">
    <location>
        <begin position="301"/>
        <end position="336"/>
    </location>
</feature>
<protein>
    <submittedName>
        <fullName evidence="2">Uncharacterized protein</fullName>
    </submittedName>
</protein>
<reference evidence="2 3" key="1">
    <citation type="journal article" date="2019" name="Int. J. Syst. Evol. Microbiol.">
        <title>The Global Catalogue of Microorganisms (GCM) 10K type strain sequencing project: providing services to taxonomists for standard genome sequencing and annotation.</title>
        <authorList>
            <consortium name="The Broad Institute Genomics Platform"/>
            <consortium name="The Broad Institute Genome Sequencing Center for Infectious Disease"/>
            <person name="Wu L."/>
            <person name="Ma J."/>
        </authorList>
    </citation>
    <scope>NUCLEOTIDE SEQUENCE [LARGE SCALE GENOMIC DNA]</scope>
    <source>
        <strain evidence="2 3">JCM 16014</strain>
    </source>
</reference>
<gene>
    <name evidence="2" type="ORF">GCM10009839_58280</name>
</gene>
<evidence type="ECO:0000313" key="2">
    <source>
        <dbReference type="EMBL" id="GAA2046334.1"/>
    </source>
</evidence>
<dbReference type="EMBL" id="BAAAQN010000041">
    <property type="protein sequence ID" value="GAA2046334.1"/>
    <property type="molecule type" value="Genomic_DNA"/>
</dbReference>
<dbReference type="RefSeq" id="WP_344668869.1">
    <property type="nucleotide sequence ID" value="NZ_BAAAQN010000041.1"/>
</dbReference>
<proteinExistence type="predicted"/>
<evidence type="ECO:0000256" key="1">
    <source>
        <dbReference type="SAM" id="MobiDB-lite"/>
    </source>
</evidence>
<accession>A0ABN2UYQ1</accession>
<name>A0ABN2UYQ1_9ACTN</name>
<dbReference type="Proteomes" id="UP001500751">
    <property type="component" value="Unassembled WGS sequence"/>
</dbReference>
<keyword evidence="3" id="KW-1185">Reference proteome</keyword>
<organism evidence="2 3">
    <name type="scientific">Catenulispora yoronensis</name>
    <dbReference type="NCBI Taxonomy" id="450799"/>
    <lineage>
        <taxon>Bacteria</taxon>
        <taxon>Bacillati</taxon>
        <taxon>Actinomycetota</taxon>
        <taxon>Actinomycetes</taxon>
        <taxon>Catenulisporales</taxon>
        <taxon>Catenulisporaceae</taxon>
        <taxon>Catenulispora</taxon>
    </lineage>
</organism>
<evidence type="ECO:0000313" key="3">
    <source>
        <dbReference type="Proteomes" id="UP001500751"/>
    </source>
</evidence>